<name>A0A6A4ZID6_9STRA</name>
<feature type="domain" description="ABC transmembrane type-1" evidence="12">
    <location>
        <begin position="56"/>
        <end position="356"/>
    </location>
</feature>
<feature type="transmembrane region" description="Helical" evidence="11">
    <location>
        <begin position="327"/>
        <end position="345"/>
    </location>
</feature>
<dbReference type="Pfam" id="PF00664">
    <property type="entry name" value="ABC_membrane"/>
    <property type="match status" value="1"/>
</dbReference>
<dbReference type="EMBL" id="VJMH01001609">
    <property type="protein sequence ID" value="KAF0711428.1"/>
    <property type="molecule type" value="Genomic_DNA"/>
</dbReference>
<evidence type="ECO:0000256" key="5">
    <source>
        <dbReference type="ARBA" id="ARBA00022737"/>
    </source>
</evidence>
<accession>A0A6A4ZID6</accession>
<feature type="transmembrane region" description="Helical" evidence="11">
    <location>
        <begin position="204"/>
        <end position="221"/>
    </location>
</feature>
<keyword evidence="4 11" id="KW-0812">Transmembrane</keyword>
<feature type="transmembrane region" description="Helical" evidence="11">
    <location>
        <begin position="281"/>
        <end position="307"/>
    </location>
</feature>
<evidence type="ECO:0000256" key="7">
    <source>
        <dbReference type="ARBA" id="ARBA00022840"/>
    </source>
</evidence>
<dbReference type="AlphaFoldDB" id="A0A6A4ZID6"/>
<comment type="similarity">
    <text evidence="2">Belongs to the ABC transporter superfamily. ABCB family. Multidrug resistance exporter (TC 3.A.1.201) subfamily.</text>
</comment>
<feature type="region of interest" description="Disordered" evidence="10">
    <location>
        <begin position="1"/>
        <end position="33"/>
    </location>
</feature>
<keyword evidence="7" id="KW-0067">ATP-binding</keyword>
<evidence type="ECO:0000256" key="2">
    <source>
        <dbReference type="ARBA" id="ARBA00007577"/>
    </source>
</evidence>
<dbReference type="PROSITE" id="PS50929">
    <property type="entry name" value="ABC_TM1F"/>
    <property type="match status" value="1"/>
</dbReference>
<dbReference type="PANTHER" id="PTHR24222">
    <property type="entry name" value="ABC TRANSPORTER B FAMILY"/>
    <property type="match status" value="1"/>
</dbReference>
<dbReference type="GO" id="GO:0005886">
    <property type="term" value="C:plasma membrane"/>
    <property type="evidence" value="ECO:0007669"/>
    <property type="project" value="TreeGrafter"/>
</dbReference>
<evidence type="ECO:0000256" key="6">
    <source>
        <dbReference type="ARBA" id="ARBA00022741"/>
    </source>
</evidence>
<dbReference type="GO" id="GO:0005524">
    <property type="term" value="F:ATP binding"/>
    <property type="evidence" value="ECO:0007669"/>
    <property type="project" value="UniProtKB-KW"/>
</dbReference>
<dbReference type="InterPro" id="IPR011527">
    <property type="entry name" value="ABC1_TM_dom"/>
</dbReference>
<evidence type="ECO:0000256" key="8">
    <source>
        <dbReference type="ARBA" id="ARBA00022989"/>
    </source>
</evidence>
<keyword evidence="9 11" id="KW-0472">Membrane</keyword>
<dbReference type="PANTHER" id="PTHR24222:SF76">
    <property type="entry name" value="MYCOBACTIN IMPORT ATP-BINDING_PERMEASE PROTEIN IRTB"/>
    <property type="match status" value="1"/>
</dbReference>
<organism evidence="13">
    <name type="scientific">Aphanomyces stellatus</name>
    <dbReference type="NCBI Taxonomy" id="120398"/>
    <lineage>
        <taxon>Eukaryota</taxon>
        <taxon>Sar</taxon>
        <taxon>Stramenopiles</taxon>
        <taxon>Oomycota</taxon>
        <taxon>Saprolegniomycetes</taxon>
        <taxon>Saprolegniales</taxon>
        <taxon>Verrucalvaceae</taxon>
        <taxon>Aphanomyces</taxon>
    </lineage>
</organism>
<proteinExistence type="inferred from homology"/>
<dbReference type="InterPro" id="IPR027417">
    <property type="entry name" value="P-loop_NTPase"/>
</dbReference>
<comment type="subcellular location">
    <subcellularLocation>
        <location evidence="1">Membrane</location>
        <topology evidence="1">Multi-pass membrane protein</topology>
    </subcellularLocation>
</comment>
<dbReference type="Gene3D" id="1.20.1560.10">
    <property type="entry name" value="ABC transporter type 1, transmembrane domain"/>
    <property type="match status" value="1"/>
</dbReference>
<dbReference type="OrthoDB" id="6500128at2759"/>
<keyword evidence="8 11" id="KW-1133">Transmembrane helix</keyword>
<keyword evidence="5" id="KW-0677">Repeat</keyword>
<reference evidence="13" key="1">
    <citation type="submission" date="2019-06" db="EMBL/GenBank/DDBJ databases">
        <title>Genomics analysis of Aphanomyces spp. identifies a new class of oomycete effector associated with host adaptation.</title>
        <authorList>
            <person name="Gaulin E."/>
        </authorList>
    </citation>
    <scope>NUCLEOTIDE SEQUENCE</scope>
    <source>
        <strain evidence="13">CBS 578.67</strain>
    </source>
</reference>
<evidence type="ECO:0000256" key="3">
    <source>
        <dbReference type="ARBA" id="ARBA00022448"/>
    </source>
</evidence>
<dbReference type="InterPro" id="IPR003439">
    <property type="entry name" value="ABC_transporter-like_ATP-bd"/>
</dbReference>
<dbReference type="Pfam" id="PF00005">
    <property type="entry name" value="ABC_tran"/>
    <property type="match status" value="1"/>
</dbReference>
<dbReference type="GO" id="GO:0016887">
    <property type="term" value="F:ATP hydrolysis activity"/>
    <property type="evidence" value="ECO:0007669"/>
    <property type="project" value="InterPro"/>
</dbReference>
<dbReference type="SUPFAM" id="SSF90123">
    <property type="entry name" value="ABC transporter transmembrane region"/>
    <property type="match status" value="1"/>
</dbReference>
<dbReference type="SUPFAM" id="SSF52540">
    <property type="entry name" value="P-loop containing nucleoside triphosphate hydrolases"/>
    <property type="match status" value="1"/>
</dbReference>
<dbReference type="InterPro" id="IPR039421">
    <property type="entry name" value="Type_1_exporter"/>
</dbReference>
<keyword evidence="3" id="KW-0813">Transport</keyword>
<keyword evidence="6" id="KW-0547">Nucleotide-binding</keyword>
<evidence type="ECO:0000259" key="12">
    <source>
        <dbReference type="PROSITE" id="PS50929"/>
    </source>
</evidence>
<evidence type="ECO:0000256" key="10">
    <source>
        <dbReference type="SAM" id="MobiDB-lite"/>
    </source>
</evidence>
<dbReference type="CDD" id="cd18577">
    <property type="entry name" value="ABC_6TM_Pgp_ABCB1_D1_like"/>
    <property type="match status" value="1"/>
</dbReference>
<dbReference type="FunFam" id="1.20.1560.10:FF:000018">
    <property type="entry name" value="ATP-binding cassette subfamily B member 11"/>
    <property type="match status" value="1"/>
</dbReference>
<evidence type="ECO:0000256" key="1">
    <source>
        <dbReference type="ARBA" id="ARBA00004141"/>
    </source>
</evidence>
<evidence type="ECO:0000256" key="11">
    <source>
        <dbReference type="SAM" id="Phobius"/>
    </source>
</evidence>
<gene>
    <name evidence="13" type="ORF">As57867_005268</name>
</gene>
<sequence length="470" mass="50516">MAQKDEHYVNVETPKGGADPLVSDPSTTDATPKPQMASFTELFQFADTTDIILMSVGTLGAMIAGVGQPVQITFFGDIINAFNPTGEGKVDPDVFQKNINHVVYQFIVLASVLLVGGFLQIACWSISASRQAKRLRHAYASAILRQEVGWFDVNEPMQLATRVADTTLLVQEGMGRKVGDGINFLSMGFASIIMSFYYGWQLALVLFAFTPLIGVSAFCMTKAITAAVQGGVEAYAQAGGIAEESLSNIKTVHMFNAMGDMADKYMAALLRTEKAGVKKGLAVGVGTGMMYFTMLCTYAVGMYYGAVRITNDQLGDTPCTGSNCYDGGRVIVVFFSIVMGSMGLGQAGPAIQAMMTARSAAYDIFQLIHRESKIDASSTNGETLKDVEGHITLESIRFAYPSRPDVQVCDGYSLSIPAGQKIALVGSSGSGKSTIVSLLERFYDPLEGRVTLDGHDLKSLNVKWLRDQLG</sequence>
<protein>
    <recommendedName>
        <fullName evidence="12">ABC transmembrane type-1 domain-containing protein</fullName>
    </recommendedName>
</protein>
<evidence type="ECO:0000313" key="13">
    <source>
        <dbReference type="EMBL" id="KAF0711428.1"/>
    </source>
</evidence>
<dbReference type="GO" id="GO:0140359">
    <property type="term" value="F:ABC-type transporter activity"/>
    <property type="evidence" value="ECO:0007669"/>
    <property type="project" value="InterPro"/>
</dbReference>
<evidence type="ECO:0000256" key="4">
    <source>
        <dbReference type="ARBA" id="ARBA00022692"/>
    </source>
</evidence>
<feature type="non-terminal residue" evidence="13">
    <location>
        <position position="470"/>
    </location>
</feature>
<dbReference type="Gene3D" id="3.40.50.300">
    <property type="entry name" value="P-loop containing nucleotide triphosphate hydrolases"/>
    <property type="match status" value="1"/>
</dbReference>
<evidence type="ECO:0000256" key="9">
    <source>
        <dbReference type="ARBA" id="ARBA00023136"/>
    </source>
</evidence>
<comment type="caution">
    <text evidence="13">The sequence shown here is derived from an EMBL/GenBank/DDBJ whole genome shotgun (WGS) entry which is preliminary data.</text>
</comment>
<dbReference type="InterPro" id="IPR036640">
    <property type="entry name" value="ABC1_TM_sf"/>
</dbReference>
<feature type="transmembrane region" description="Helical" evidence="11">
    <location>
        <begin position="102"/>
        <end position="126"/>
    </location>
</feature>